<evidence type="ECO:0000313" key="7">
    <source>
        <dbReference type="EnsemblMetazoa" id="XP_038062564.1"/>
    </source>
</evidence>
<feature type="domain" description="Alpha-type protein kinase" evidence="6">
    <location>
        <begin position="1"/>
        <end position="254"/>
    </location>
</feature>
<dbReference type="SUPFAM" id="SSF56112">
    <property type="entry name" value="Protein kinase-like (PK-like)"/>
    <property type="match status" value="1"/>
</dbReference>
<keyword evidence="5" id="KW-0067">ATP-binding</keyword>
<evidence type="ECO:0000259" key="6">
    <source>
        <dbReference type="PROSITE" id="PS51158"/>
    </source>
</evidence>
<dbReference type="OrthoDB" id="301415at2759"/>
<keyword evidence="2" id="KW-0808">Transferase</keyword>
<evidence type="ECO:0000256" key="2">
    <source>
        <dbReference type="ARBA" id="ARBA00022679"/>
    </source>
</evidence>
<name>A0A914AGP9_PATMI</name>
<evidence type="ECO:0000256" key="4">
    <source>
        <dbReference type="ARBA" id="ARBA00022777"/>
    </source>
</evidence>
<protein>
    <recommendedName>
        <fullName evidence="6">Alpha-type protein kinase domain-containing protein</fullName>
    </recommendedName>
</protein>
<dbReference type="CDD" id="cd04515">
    <property type="entry name" value="Alpha_kinase"/>
    <property type="match status" value="1"/>
</dbReference>
<keyword evidence="3" id="KW-0547">Nucleotide-binding</keyword>
<dbReference type="AlphaFoldDB" id="A0A914AGP9"/>
<dbReference type="EnsemblMetazoa" id="XM_038206636.1">
    <property type="protein sequence ID" value="XP_038062564.1"/>
    <property type="gene ID" value="LOC119733055"/>
</dbReference>
<reference evidence="7" key="1">
    <citation type="submission" date="2022-11" db="UniProtKB">
        <authorList>
            <consortium name="EnsemblMetazoa"/>
        </authorList>
    </citation>
    <scope>IDENTIFICATION</scope>
</reference>
<dbReference type="InterPro" id="IPR011009">
    <property type="entry name" value="Kinase-like_dom_sf"/>
</dbReference>
<accession>A0A914AGP9</accession>
<dbReference type="SMART" id="SM00811">
    <property type="entry name" value="Alpha_kinase"/>
    <property type="match status" value="1"/>
</dbReference>
<dbReference type="GO" id="GO:0005524">
    <property type="term" value="F:ATP binding"/>
    <property type="evidence" value="ECO:0007669"/>
    <property type="project" value="UniProtKB-KW"/>
</dbReference>
<proteinExistence type="predicted"/>
<dbReference type="InterPro" id="IPR004166">
    <property type="entry name" value="a-kinase_dom"/>
</dbReference>
<keyword evidence="1" id="KW-0723">Serine/threonine-protein kinase</keyword>
<keyword evidence="4" id="KW-0418">Kinase</keyword>
<keyword evidence="8" id="KW-1185">Reference proteome</keyword>
<evidence type="ECO:0000256" key="5">
    <source>
        <dbReference type="ARBA" id="ARBA00022840"/>
    </source>
</evidence>
<sequence length="389" mass="43449">MGANQSNTSKEIGSSSTWVEFEDDWFAQGASRRVYRGTFHGTPEKEGKRCVVKVYKEEWYDDIEEYACIVDYHAYEKASEMAQLFNVHAAMYRTNVKPEFEFVEPELTNVDNRASFRFLGFLPINRKVKGKLAFTRDNVTNVIPSNASVLVERYLEGNYVKFTSNSGFTDPEKGALPAAFSHFTYHASGGEILVSDLQGVMSGTRYTFTDPAVLSGGTELGVYGPTDLGKFGIVRFFKSPSCNELCKGLNKPQIFNVTRGEQVVMDQIVQNMSGEKSSTYTYQLSESSDVPKSEVEKLQRKIELETIPEESDSDVETESHSGLQQIDSVYTTMYGELGSSNTIDQIKASISKSMPDPSSSYIHSLRILSDSDSDSDSDLFSNLHSLRIL</sequence>
<evidence type="ECO:0000256" key="1">
    <source>
        <dbReference type="ARBA" id="ARBA00022527"/>
    </source>
</evidence>
<dbReference type="GO" id="GO:0004674">
    <property type="term" value="F:protein serine/threonine kinase activity"/>
    <property type="evidence" value="ECO:0007669"/>
    <property type="project" value="UniProtKB-KW"/>
</dbReference>
<dbReference type="Gene3D" id="3.20.200.10">
    <property type="entry name" value="MHCK/EF2 kinase"/>
    <property type="match status" value="1"/>
</dbReference>
<organism evidence="7 8">
    <name type="scientific">Patiria miniata</name>
    <name type="common">Bat star</name>
    <name type="synonym">Asterina miniata</name>
    <dbReference type="NCBI Taxonomy" id="46514"/>
    <lineage>
        <taxon>Eukaryota</taxon>
        <taxon>Metazoa</taxon>
        <taxon>Echinodermata</taxon>
        <taxon>Eleutherozoa</taxon>
        <taxon>Asterozoa</taxon>
        <taxon>Asteroidea</taxon>
        <taxon>Valvatacea</taxon>
        <taxon>Valvatida</taxon>
        <taxon>Asterinidae</taxon>
        <taxon>Patiria</taxon>
    </lineage>
</organism>
<dbReference type="Pfam" id="PF02816">
    <property type="entry name" value="Alpha_kinase"/>
    <property type="match status" value="1"/>
</dbReference>
<dbReference type="PROSITE" id="PS51158">
    <property type="entry name" value="ALPHA_KINASE"/>
    <property type="match status" value="1"/>
</dbReference>
<evidence type="ECO:0000313" key="8">
    <source>
        <dbReference type="Proteomes" id="UP000887568"/>
    </source>
</evidence>
<dbReference type="Proteomes" id="UP000887568">
    <property type="component" value="Unplaced"/>
</dbReference>
<dbReference type="GeneID" id="119733055"/>
<dbReference type="RefSeq" id="XP_038062564.1">
    <property type="nucleotide sequence ID" value="XM_038206636.1"/>
</dbReference>
<evidence type="ECO:0000256" key="3">
    <source>
        <dbReference type="ARBA" id="ARBA00022741"/>
    </source>
</evidence>
<dbReference type="InterPro" id="IPR051852">
    <property type="entry name" value="Alpha-type_PK"/>
</dbReference>
<dbReference type="PANTHER" id="PTHR45992">
    <property type="entry name" value="EUKARYOTIC ELONGATION FACTOR 2 KINASE-RELATED"/>
    <property type="match status" value="1"/>
</dbReference>
<dbReference type="PANTHER" id="PTHR45992:SF11">
    <property type="entry name" value="ALPHA-TYPE PROTEIN KINASE DOMAIN-CONTAINING PROTEIN"/>
    <property type="match status" value="1"/>
</dbReference>